<comment type="caution">
    <text evidence="1">The sequence shown here is derived from an EMBL/GenBank/DDBJ whole genome shotgun (WGS) entry which is preliminary data.</text>
</comment>
<evidence type="ECO:0000313" key="2">
    <source>
        <dbReference type="Proteomes" id="UP000620064"/>
    </source>
</evidence>
<dbReference type="Proteomes" id="UP000620064">
    <property type="component" value="Unassembled WGS sequence"/>
</dbReference>
<evidence type="ECO:0000313" key="1">
    <source>
        <dbReference type="EMBL" id="GGP06242.1"/>
    </source>
</evidence>
<organism evidence="1 2">
    <name type="scientific">Cloacibacterium rupense</name>
    <dbReference type="NCBI Taxonomy" id="517423"/>
    <lineage>
        <taxon>Bacteria</taxon>
        <taxon>Pseudomonadati</taxon>
        <taxon>Bacteroidota</taxon>
        <taxon>Flavobacteriia</taxon>
        <taxon>Flavobacteriales</taxon>
        <taxon>Weeksellaceae</taxon>
    </lineage>
</organism>
<accession>A0ABQ2NLB1</accession>
<name>A0ABQ2NLB1_9FLAO</name>
<reference evidence="2" key="1">
    <citation type="journal article" date="2019" name="Int. J. Syst. Evol. Microbiol.">
        <title>The Global Catalogue of Microorganisms (GCM) 10K type strain sequencing project: providing services to taxonomists for standard genome sequencing and annotation.</title>
        <authorList>
            <consortium name="The Broad Institute Genomics Platform"/>
            <consortium name="The Broad Institute Genome Sequencing Center for Infectious Disease"/>
            <person name="Wu L."/>
            <person name="Ma J."/>
        </authorList>
    </citation>
    <scope>NUCLEOTIDE SEQUENCE [LARGE SCALE GENOMIC DNA]</scope>
    <source>
        <strain evidence="2">CGMCC 1.7656</strain>
    </source>
</reference>
<sequence>MIIDIDTLIFFAEYLKRKDKNFKELLEDHIKKMKMIAKGYGNTERKVYQTFNNKISKKLAPFSSRFSNSMFDEKLFIERFSYLIKEDKAPSNAQ</sequence>
<gene>
    <name evidence="1" type="ORF">GCM10010992_25670</name>
</gene>
<proteinExistence type="predicted"/>
<protein>
    <submittedName>
        <fullName evidence="1">Uncharacterized protein</fullName>
    </submittedName>
</protein>
<keyword evidence="2" id="KW-1185">Reference proteome</keyword>
<dbReference type="EMBL" id="BMLV01000006">
    <property type="protein sequence ID" value="GGP06242.1"/>
    <property type="molecule type" value="Genomic_DNA"/>
</dbReference>